<keyword evidence="8" id="KW-1185">Reference proteome</keyword>
<evidence type="ECO:0000256" key="2">
    <source>
        <dbReference type="ARBA" id="ARBA00006962"/>
    </source>
</evidence>
<evidence type="ECO:0000313" key="8">
    <source>
        <dbReference type="Proteomes" id="UP001516662"/>
    </source>
</evidence>
<organism evidence="7 8">
    <name type="scientific">Litchfieldia luteola</name>
    <dbReference type="NCBI Taxonomy" id="682179"/>
    <lineage>
        <taxon>Bacteria</taxon>
        <taxon>Bacillati</taxon>
        <taxon>Bacillota</taxon>
        <taxon>Bacilli</taxon>
        <taxon>Bacillales</taxon>
        <taxon>Bacillaceae</taxon>
        <taxon>Litchfieldia</taxon>
    </lineage>
</organism>
<dbReference type="Proteomes" id="UP001516662">
    <property type="component" value="Unassembled WGS sequence"/>
</dbReference>
<sequence>MKKVLFLPFLQIPSGHHQVVDALREDLEVNYSGLVFDKIDVLHYGYGKLESLISGIYLKWIHHFPSTYSWLYKSSVYSGASINKNYKLYELLFIHFIKKILLETKPDIVVCSHALPSYMLNQLKKRGFTSVPIVNVYTDFFVHSFWGTNYIDYHFVSNRNMKNDLITRGITENQIYVTGIPLHRKILQQTHSRSIPSKPQLQCTIMGGSLGVGVIDRLINKLKPTGQIIYHILCGKNTKLYNQLKNQSCKYIHPLPYISSREEMDTIYCQSDFIITKPGGVTVSECLQKRVPIFVYHALPGQEEINLNELNKLGVVFPLTDWELYEDLEQHLLSTYRSEKNLEQYHSSLEQYHGDFHHEPAAVILDRIIQETERKRNAQ</sequence>
<name>A0ABR9QNN7_9BACI</name>
<keyword evidence="4" id="KW-0808">Transferase</keyword>
<feature type="domain" description="Diacylglycerol glucosyltransferase N-terminal" evidence="6">
    <location>
        <begin position="16"/>
        <end position="181"/>
    </location>
</feature>
<comment type="similarity">
    <text evidence="2">Belongs to the glycosyltransferase 28 family.</text>
</comment>
<comment type="caution">
    <text evidence="7">The sequence shown here is derived from an EMBL/GenBank/DDBJ whole genome shotgun (WGS) entry which is preliminary data.</text>
</comment>
<dbReference type="EMBL" id="JADCLJ010000024">
    <property type="protein sequence ID" value="MBE4910123.1"/>
    <property type="molecule type" value="Genomic_DNA"/>
</dbReference>
<proteinExistence type="inferred from homology"/>
<dbReference type="Pfam" id="PF04101">
    <property type="entry name" value="Glyco_tran_28_C"/>
    <property type="match status" value="1"/>
</dbReference>
<evidence type="ECO:0000259" key="6">
    <source>
        <dbReference type="Pfam" id="PF06925"/>
    </source>
</evidence>
<dbReference type="Pfam" id="PF06925">
    <property type="entry name" value="MGDG_synth"/>
    <property type="match status" value="1"/>
</dbReference>
<dbReference type="RefSeq" id="WP_193539361.1">
    <property type="nucleotide sequence ID" value="NZ_JADCLJ010000024.1"/>
</dbReference>
<dbReference type="InterPro" id="IPR050519">
    <property type="entry name" value="Glycosyltransf_28_UgtP"/>
</dbReference>
<reference evidence="7 8" key="1">
    <citation type="submission" date="2020-10" db="EMBL/GenBank/DDBJ databases">
        <title>Bacillus sp. HD4P25, an endophyte from a halophyte.</title>
        <authorList>
            <person name="Sun J.-Q."/>
        </authorList>
    </citation>
    <scope>NUCLEOTIDE SEQUENCE [LARGE SCALE GENOMIC DNA]</scope>
    <source>
        <strain evidence="7 8">YIM 93174</strain>
    </source>
</reference>
<dbReference type="SUPFAM" id="SSF53756">
    <property type="entry name" value="UDP-Glycosyltransferase/glycogen phosphorylase"/>
    <property type="match status" value="1"/>
</dbReference>
<dbReference type="InterPro" id="IPR007235">
    <property type="entry name" value="Glyco_trans_28_C"/>
</dbReference>
<dbReference type="PANTHER" id="PTHR43025:SF3">
    <property type="entry name" value="MONOGALACTOSYLDIACYLGLYCEROL SYNTHASE 1, CHLOROPLASTIC"/>
    <property type="match status" value="1"/>
</dbReference>
<gene>
    <name evidence="7" type="ORF">IMZ08_18970</name>
</gene>
<dbReference type="PANTHER" id="PTHR43025">
    <property type="entry name" value="MONOGALACTOSYLDIACYLGLYCEROL SYNTHASE"/>
    <property type="match status" value="1"/>
</dbReference>
<comment type="subcellular location">
    <subcellularLocation>
        <location evidence="1">Membrane</location>
    </subcellularLocation>
</comment>
<dbReference type="InterPro" id="IPR009695">
    <property type="entry name" value="Diacylglyc_glucosyltr_N"/>
</dbReference>
<protein>
    <submittedName>
        <fullName evidence="7">UDP-glucuronosyltransferase</fullName>
    </submittedName>
</protein>
<dbReference type="Gene3D" id="3.40.50.2000">
    <property type="entry name" value="Glycogen Phosphorylase B"/>
    <property type="match status" value="1"/>
</dbReference>
<evidence type="ECO:0000256" key="1">
    <source>
        <dbReference type="ARBA" id="ARBA00004370"/>
    </source>
</evidence>
<evidence type="ECO:0000259" key="5">
    <source>
        <dbReference type="Pfam" id="PF04101"/>
    </source>
</evidence>
<evidence type="ECO:0000256" key="3">
    <source>
        <dbReference type="ARBA" id="ARBA00022676"/>
    </source>
</evidence>
<accession>A0ABR9QNN7</accession>
<evidence type="ECO:0000313" key="7">
    <source>
        <dbReference type="EMBL" id="MBE4910123.1"/>
    </source>
</evidence>
<evidence type="ECO:0000256" key="4">
    <source>
        <dbReference type="ARBA" id="ARBA00022679"/>
    </source>
</evidence>
<keyword evidence="3" id="KW-0328">Glycosyltransferase</keyword>
<feature type="domain" description="Glycosyl transferase family 28 C-terminal" evidence="5">
    <location>
        <begin position="203"/>
        <end position="345"/>
    </location>
</feature>